<dbReference type="Gene3D" id="3.30.360.10">
    <property type="entry name" value="Dihydrodipicolinate Reductase, domain 2"/>
    <property type="match status" value="1"/>
</dbReference>
<dbReference type="EMBL" id="BONX01000001">
    <property type="protein sequence ID" value="GIG93520.1"/>
    <property type="molecule type" value="Genomic_DNA"/>
</dbReference>
<dbReference type="PANTHER" id="PTHR43377:SF1">
    <property type="entry name" value="BILIVERDIN REDUCTASE A"/>
    <property type="match status" value="1"/>
</dbReference>
<keyword evidence="4" id="KW-1185">Reference proteome</keyword>
<dbReference type="Proteomes" id="UP000621500">
    <property type="component" value="Unassembled WGS sequence"/>
</dbReference>
<dbReference type="PANTHER" id="PTHR43377">
    <property type="entry name" value="BILIVERDIN REDUCTASE A"/>
    <property type="match status" value="1"/>
</dbReference>
<protein>
    <submittedName>
        <fullName evidence="3">Oxidoreductase</fullName>
    </submittedName>
</protein>
<evidence type="ECO:0000313" key="3">
    <source>
        <dbReference type="EMBL" id="GIG93520.1"/>
    </source>
</evidence>
<name>A0ABQ4EFL9_9ACTN</name>
<feature type="domain" description="Gfo/Idh/MocA-like oxidoreductase N-terminal" evidence="2">
    <location>
        <begin position="3"/>
        <end position="107"/>
    </location>
</feature>
<gene>
    <name evidence="3" type="ORF">Pma05_00930</name>
</gene>
<accession>A0ABQ4EFL9</accession>
<reference evidence="3 4" key="1">
    <citation type="submission" date="2021-01" db="EMBL/GenBank/DDBJ databases">
        <title>Whole genome shotgun sequence of Plantactinospora mayteni NBRC 109088.</title>
        <authorList>
            <person name="Komaki H."/>
            <person name="Tamura T."/>
        </authorList>
    </citation>
    <scope>NUCLEOTIDE SEQUENCE [LARGE SCALE GENOMIC DNA]</scope>
    <source>
        <strain evidence="3 4">NBRC 109088</strain>
    </source>
</reference>
<dbReference type="InterPro" id="IPR051450">
    <property type="entry name" value="Gfo/Idh/MocA_Oxidoreductases"/>
</dbReference>
<sequence>MKVGLVGVGRWGRKLLRVLSELEGITPVSVTRDGRDATVSLAEVLGDTGIGAVVVATPTATHQEVVGRCLAAGKHVLAEKPLCTSTRAARELARTAHARALVLRTGHTFLHHPAFAALTAEVATQSPTSIRASWRRPVPLDHDPGWELLPHPVSIVHRLAGGPPEVVRPRPWTDGHRAELRWETGLCATVQASRLGVPRWVVEIDTRSGARFEWTAESLRRRTGAGWQTVPHGTDEALRRELSEFVRAVRAGDRTDVVPGADVVATVEAVVAPGRRAAPVAGLPIGTGRGPRGPRPATTRTMRG</sequence>
<dbReference type="Pfam" id="PF01408">
    <property type="entry name" value="GFO_IDH_MocA"/>
    <property type="match status" value="1"/>
</dbReference>
<proteinExistence type="predicted"/>
<dbReference type="SUPFAM" id="SSF51735">
    <property type="entry name" value="NAD(P)-binding Rossmann-fold domains"/>
    <property type="match status" value="1"/>
</dbReference>
<comment type="caution">
    <text evidence="3">The sequence shown here is derived from an EMBL/GenBank/DDBJ whole genome shotgun (WGS) entry which is preliminary data.</text>
</comment>
<dbReference type="RefSeq" id="WP_203855206.1">
    <property type="nucleotide sequence ID" value="NZ_BAAAZQ010000003.1"/>
</dbReference>
<dbReference type="InterPro" id="IPR036291">
    <property type="entry name" value="NAD(P)-bd_dom_sf"/>
</dbReference>
<evidence type="ECO:0000313" key="4">
    <source>
        <dbReference type="Proteomes" id="UP000621500"/>
    </source>
</evidence>
<feature type="region of interest" description="Disordered" evidence="1">
    <location>
        <begin position="281"/>
        <end position="304"/>
    </location>
</feature>
<feature type="compositionally biased region" description="Low complexity" evidence="1">
    <location>
        <begin position="295"/>
        <end position="304"/>
    </location>
</feature>
<dbReference type="InterPro" id="IPR000683">
    <property type="entry name" value="Gfo/Idh/MocA-like_OxRdtase_N"/>
</dbReference>
<organism evidence="3 4">
    <name type="scientific">Plantactinospora mayteni</name>
    <dbReference type="NCBI Taxonomy" id="566021"/>
    <lineage>
        <taxon>Bacteria</taxon>
        <taxon>Bacillati</taxon>
        <taxon>Actinomycetota</taxon>
        <taxon>Actinomycetes</taxon>
        <taxon>Micromonosporales</taxon>
        <taxon>Micromonosporaceae</taxon>
        <taxon>Plantactinospora</taxon>
    </lineage>
</organism>
<evidence type="ECO:0000256" key="1">
    <source>
        <dbReference type="SAM" id="MobiDB-lite"/>
    </source>
</evidence>
<evidence type="ECO:0000259" key="2">
    <source>
        <dbReference type="Pfam" id="PF01408"/>
    </source>
</evidence>
<dbReference type="Gene3D" id="3.40.50.720">
    <property type="entry name" value="NAD(P)-binding Rossmann-like Domain"/>
    <property type="match status" value="1"/>
</dbReference>